<organism evidence="1 2">
    <name type="scientific">Flavobacterium rivulicola</name>
    <dbReference type="NCBI Taxonomy" id="2732161"/>
    <lineage>
        <taxon>Bacteria</taxon>
        <taxon>Pseudomonadati</taxon>
        <taxon>Bacteroidota</taxon>
        <taxon>Flavobacteriia</taxon>
        <taxon>Flavobacteriales</taxon>
        <taxon>Flavobacteriaceae</taxon>
        <taxon>Flavobacterium</taxon>
    </lineage>
</organism>
<dbReference type="Gene3D" id="2.60.40.1120">
    <property type="entry name" value="Carboxypeptidase-like, regulatory domain"/>
    <property type="match status" value="1"/>
</dbReference>
<dbReference type="AlphaFoldDB" id="A0A7Y3R6Y0"/>
<dbReference type="RefSeq" id="WP_171221257.1">
    <property type="nucleotide sequence ID" value="NZ_CP121446.1"/>
</dbReference>
<dbReference type="Proteomes" id="UP000536509">
    <property type="component" value="Unassembled WGS sequence"/>
</dbReference>
<evidence type="ECO:0000313" key="2">
    <source>
        <dbReference type="Proteomes" id="UP000536509"/>
    </source>
</evidence>
<dbReference type="SUPFAM" id="SSF49464">
    <property type="entry name" value="Carboxypeptidase regulatory domain-like"/>
    <property type="match status" value="1"/>
</dbReference>
<evidence type="ECO:0000313" key="1">
    <source>
        <dbReference type="EMBL" id="NNT71064.1"/>
    </source>
</evidence>
<name>A0A7Y3R6Y0_9FLAO</name>
<keyword evidence="1" id="KW-0378">Hydrolase</keyword>
<accession>A0A7Y3R6Y0</accession>
<protein>
    <submittedName>
        <fullName evidence="1">Carboxypeptidase-like regulatory domain-containing protein</fullName>
    </submittedName>
</protein>
<keyword evidence="1" id="KW-0121">Carboxypeptidase</keyword>
<gene>
    <name evidence="1" type="ORF">HKT18_02435</name>
</gene>
<sequence length="291" mass="32863">MKVTFIITFFFLKIVLVSGQVKGVVKDSLTGQPISYVNIWVENENSATTSEEDGTFSIAVGHDKNLIFSALGYEKKILKANQTAEVFLSSKAFDLEEVIISNSIGTKQITIGLTENTVAQAFDNGPRMDVKYFPNKPDYKKTKYLKKVILYTDSRIEDATVKLRFFKAEANGFPGEEMLQKDLIVSVKTGTKLNKIDLSEFNLSMPKNGLFVGFEKLMIEKNKKEKTVINQNTQTAQVQKIYYPLILYNYVEREALFTFSGGKWHKQESVSNGKTEKVKGYEPAINLILTN</sequence>
<dbReference type="InterPro" id="IPR008969">
    <property type="entry name" value="CarboxyPept-like_regulatory"/>
</dbReference>
<dbReference type="Pfam" id="PF13715">
    <property type="entry name" value="CarbopepD_reg_2"/>
    <property type="match status" value="1"/>
</dbReference>
<reference evidence="1 2" key="1">
    <citation type="submission" date="2020-05" db="EMBL/GenBank/DDBJ databases">
        <title>Draft genome of Flavobacterium sp. IMCC34852.</title>
        <authorList>
            <person name="Song J."/>
            <person name="Cho J.-C."/>
        </authorList>
    </citation>
    <scope>NUCLEOTIDE SEQUENCE [LARGE SCALE GENOMIC DNA]</scope>
    <source>
        <strain evidence="1 2">IMCC34852</strain>
    </source>
</reference>
<proteinExistence type="predicted"/>
<keyword evidence="2" id="KW-1185">Reference proteome</keyword>
<dbReference type="EMBL" id="JABEVX010000001">
    <property type="protein sequence ID" value="NNT71064.1"/>
    <property type="molecule type" value="Genomic_DNA"/>
</dbReference>
<keyword evidence="1" id="KW-0645">Protease</keyword>
<dbReference type="GO" id="GO:0004180">
    <property type="term" value="F:carboxypeptidase activity"/>
    <property type="evidence" value="ECO:0007669"/>
    <property type="project" value="UniProtKB-KW"/>
</dbReference>
<comment type="caution">
    <text evidence="1">The sequence shown here is derived from an EMBL/GenBank/DDBJ whole genome shotgun (WGS) entry which is preliminary data.</text>
</comment>